<dbReference type="SUPFAM" id="SSF54909">
    <property type="entry name" value="Dimeric alpha+beta barrel"/>
    <property type="match status" value="1"/>
</dbReference>
<gene>
    <name evidence="1" type="primary">asnC_3</name>
    <name evidence="1" type="ORF">NCTC10797_05588</name>
</gene>
<dbReference type="InterPro" id="IPR036390">
    <property type="entry name" value="WH_DNA-bd_sf"/>
</dbReference>
<sequence length="161" mass="17564">MTIKIDALDAALLAELAADPRAPILELAQRLGIARNTVQARMKRLESSGAVRGYPPDVDLQAVGFAVHAFLGIELDQNKMDAIVEALRAFPQVLEVHATTGRADLLVRIAARTQQDLLEIIQRVHAIPGVKHTETMLALATPIQYRCLPIVEHLTKSPPTP</sequence>
<dbReference type="SUPFAM" id="SSF46785">
    <property type="entry name" value="Winged helix' DNA-binding domain"/>
    <property type="match status" value="1"/>
</dbReference>
<organism evidence="1 2">
    <name type="scientific">Nocardia cyriacigeorgica</name>
    <dbReference type="NCBI Taxonomy" id="135487"/>
    <lineage>
        <taxon>Bacteria</taxon>
        <taxon>Bacillati</taxon>
        <taxon>Actinomycetota</taxon>
        <taxon>Actinomycetes</taxon>
        <taxon>Mycobacteriales</taxon>
        <taxon>Nocardiaceae</taxon>
        <taxon>Nocardia</taxon>
    </lineage>
</organism>
<dbReference type="InterPro" id="IPR011008">
    <property type="entry name" value="Dimeric_a/b-barrel"/>
</dbReference>
<dbReference type="GO" id="GO:0043565">
    <property type="term" value="F:sequence-specific DNA binding"/>
    <property type="evidence" value="ECO:0007669"/>
    <property type="project" value="InterPro"/>
</dbReference>
<dbReference type="PANTHER" id="PTHR30154:SF34">
    <property type="entry name" value="TRANSCRIPTIONAL REGULATOR AZLB"/>
    <property type="match status" value="1"/>
</dbReference>
<dbReference type="PANTHER" id="PTHR30154">
    <property type="entry name" value="LEUCINE-RESPONSIVE REGULATORY PROTEIN"/>
    <property type="match status" value="1"/>
</dbReference>
<evidence type="ECO:0000313" key="1">
    <source>
        <dbReference type="EMBL" id="VFB01762.1"/>
    </source>
</evidence>
<evidence type="ECO:0000313" key="2">
    <source>
        <dbReference type="Proteomes" id="UP000290439"/>
    </source>
</evidence>
<dbReference type="Gene3D" id="1.10.10.10">
    <property type="entry name" value="Winged helix-like DNA-binding domain superfamily/Winged helix DNA-binding domain"/>
    <property type="match status" value="1"/>
</dbReference>
<dbReference type="PROSITE" id="PS50956">
    <property type="entry name" value="HTH_ASNC_2"/>
    <property type="match status" value="1"/>
</dbReference>
<dbReference type="GO" id="GO:0043200">
    <property type="term" value="P:response to amino acid"/>
    <property type="evidence" value="ECO:0007669"/>
    <property type="project" value="TreeGrafter"/>
</dbReference>
<dbReference type="Pfam" id="PF13404">
    <property type="entry name" value="HTH_AsnC-type"/>
    <property type="match status" value="1"/>
</dbReference>
<dbReference type="InterPro" id="IPR036388">
    <property type="entry name" value="WH-like_DNA-bd_sf"/>
</dbReference>
<dbReference type="SMART" id="SM00344">
    <property type="entry name" value="HTH_ASNC"/>
    <property type="match status" value="1"/>
</dbReference>
<dbReference type="Proteomes" id="UP000290439">
    <property type="component" value="Chromosome"/>
</dbReference>
<reference evidence="1 2" key="1">
    <citation type="submission" date="2019-02" db="EMBL/GenBank/DDBJ databases">
        <authorList>
            <consortium name="Pathogen Informatics"/>
        </authorList>
    </citation>
    <scope>NUCLEOTIDE SEQUENCE [LARGE SCALE GENOMIC DNA]</scope>
    <source>
        <strain evidence="1 2">3012STDY6756504</strain>
    </source>
</reference>
<dbReference type="GeneID" id="57067013"/>
<accession>A0A2L2JKV0</accession>
<dbReference type="InterPro" id="IPR019888">
    <property type="entry name" value="Tscrpt_reg_AsnC-like"/>
</dbReference>
<dbReference type="AlphaFoldDB" id="A0A2L2JKV0"/>
<dbReference type="EMBL" id="LR215973">
    <property type="protein sequence ID" value="VFB01762.1"/>
    <property type="molecule type" value="Genomic_DNA"/>
</dbReference>
<dbReference type="Pfam" id="PF01037">
    <property type="entry name" value="AsnC_trans_reg"/>
    <property type="match status" value="1"/>
</dbReference>
<name>A0A2L2JKV0_9NOCA</name>
<dbReference type="InterPro" id="IPR019887">
    <property type="entry name" value="Tscrpt_reg_AsnC/Lrp_C"/>
</dbReference>
<dbReference type="InterPro" id="IPR000485">
    <property type="entry name" value="AsnC-type_HTH_dom"/>
</dbReference>
<dbReference type="GO" id="GO:0005829">
    <property type="term" value="C:cytosol"/>
    <property type="evidence" value="ECO:0007669"/>
    <property type="project" value="TreeGrafter"/>
</dbReference>
<proteinExistence type="predicted"/>
<dbReference type="RefSeq" id="WP_104897592.1">
    <property type="nucleotide sequence ID" value="NZ_CP026746.1"/>
</dbReference>
<dbReference type="Gene3D" id="3.30.70.920">
    <property type="match status" value="1"/>
</dbReference>
<protein>
    <submittedName>
        <fullName evidence="1">Regulatory protein AsnC</fullName>
    </submittedName>
</protein>
<dbReference type="PRINTS" id="PR00033">
    <property type="entry name" value="HTHASNC"/>
</dbReference>